<organism evidence="1 2">
    <name type="scientific">Lindgomyces ingoldianus</name>
    <dbReference type="NCBI Taxonomy" id="673940"/>
    <lineage>
        <taxon>Eukaryota</taxon>
        <taxon>Fungi</taxon>
        <taxon>Dikarya</taxon>
        <taxon>Ascomycota</taxon>
        <taxon>Pezizomycotina</taxon>
        <taxon>Dothideomycetes</taxon>
        <taxon>Pleosporomycetidae</taxon>
        <taxon>Pleosporales</taxon>
        <taxon>Lindgomycetaceae</taxon>
        <taxon>Lindgomyces</taxon>
    </lineage>
</organism>
<dbReference type="EMBL" id="MU003494">
    <property type="protein sequence ID" value="KAF2476686.1"/>
    <property type="molecule type" value="Genomic_DNA"/>
</dbReference>
<name>A0ACB6RBX7_9PLEO</name>
<evidence type="ECO:0000313" key="2">
    <source>
        <dbReference type="Proteomes" id="UP000799755"/>
    </source>
</evidence>
<proteinExistence type="predicted"/>
<accession>A0ACB6RBX7</accession>
<comment type="caution">
    <text evidence="1">The sequence shown here is derived from an EMBL/GenBank/DDBJ whole genome shotgun (WGS) entry which is preliminary data.</text>
</comment>
<gene>
    <name evidence="1" type="ORF">BDR25DRAFT_349758</name>
</gene>
<sequence length="360" mass="39927">MQLVCNFLNAKLVSNACLAPWLCFSDFGVFMRLKHGEVDFGMAGEGGEDLDKTSHMNAKVSDVTGTVPLEYKPESLHTAPQERVLSEPTSFTIVCSRHTETISCDIPEAYWWSLISQQNVIQSNTIILPPRYNEISHLRFPTHPRTRTRTHLAFSLFLPCIQIKAQTSTLPVRLSPSLRLQTQSANMGKSLKDEETILLLFTLFGILVVLFLLLLVIVFQTWALWKMARVVVEQNTEAGGGEKESRRGSAGGWFGGGSSGGGLGFGGGTLVGREEDEEAVMRKMDLKSDIIPEQQTTGLVPLCCAWQASTPGCGLPRTQRTATARAQSQSAIPGPARRSQWKEEMDMDEDFCRMTWRPPF</sequence>
<protein>
    <submittedName>
        <fullName evidence="1">Uncharacterized protein</fullName>
    </submittedName>
</protein>
<reference evidence="1" key="1">
    <citation type="journal article" date="2020" name="Stud. Mycol.">
        <title>101 Dothideomycetes genomes: a test case for predicting lifestyles and emergence of pathogens.</title>
        <authorList>
            <person name="Haridas S."/>
            <person name="Albert R."/>
            <person name="Binder M."/>
            <person name="Bloem J."/>
            <person name="Labutti K."/>
            <person name="Salamov A."/>
            <person name="Andreopoulos B."/>
            <person name="Baker S."/>
            <person name="Barry K."/>
            <person name="Bills G."/>
            <person name="Bluhm B."/>
            <person name="Cannon C."/>
            <person name="Castanera R."/>
            <person name="Culley D."/>
            <person name="Daum C."/>
            <person name="Ezra D."/>
            <person name="Gonzalez J."/>
            <person name="Henrissat B."/>
            <person name="Kuo A."/>
            <person name="Liang C."/>
            <person name="Lipzen A."/>
            <person name="Lutzoni F."/>
            <person name="Magnuson J."/>
            <person name="Mondo S."/>
            <person name="Nolan M."/>
            <person name="Ohm R."/>
            <person name="Pangilinan J."/>
            <person name="Park H.-J."/>
            <person name="Ramirez L."/>
            <person name="Alfaro M."/>
            <person name="Sun H."/>
            <person name="Tritt A."/>
            <person name="Yoshinaga Y."/>
            <person name="Zwiers L.-H."/>
            <person name="Turgeon B."/>
            <person name="Goodwin S."/>
            <person name="Spatafora J."/>
            <person name="Crous P."/>
            <person name="Grigoriev I."/>
        </authorList>
    </citation>
    <scope>NUCLEOTIDE SEQUENCE</scope>
    <source>
        <strain evidence="1">ATCC 200398</strain>
    </source>
</reference>
<dbReference type="Proteomes" id="UP000799755">
    <property type="component" value="Unassembled WGS sequence"/>
</dbReference>
<evidence type="ECO:0000313" key="1">
    <source>
        <dbReference type="EMBL" id="KAF2476686.1"/>
    </source>
</evidence>
<keyword evidence="2" id="KW-1185">Reference proteome</keyword>